<keyword evidence="2" id="KW-1185">Reference proteome</keyword>
<comment type="caution">
    <text evidence="1">The sequence shown here is derived from an EMBL/GenBank/DDBJ whole genome shotgun (WGS) entry which is preliminary data.</text>
</comment>
<proteinExistence type="predicted"/>
<evidence type="ECO:0000313" key="1">
    <source>
        <dbReference type="EMBL" id="TCU21836.1"/>
    </source>
</evidence>
<dbReference type="RefSeq" id="WP_245520092.1">
    <property type="nucleotide sequence ID" value="NZ_SMBJ01000010.1"/>
</dbReference>
<organism evidence="1 2">
    <name type="scientific">Rhizobium azibense</name>
    <dbReference type="NCBI Taxonomy" id="1136135"/>
    <lineage>
        <taxon>Bacteria</taxon>
        <taxon>Pseudomonadati</taxon>
        <taxon>Pseudomonadota</taxon>
        <taxon>Alphaproteobacteria</taxon>
        <taxon>Hyphomicrobiales</taxon>
        <taxon>Rhizobiaceae</taxon>
        <taxon>Rhizobium/Agrobacterium group</taxon>
        <taxon>Rhizobium</taxon>
    </lineage>
</organism>
<gene>
    <name evidence="1" type="ORF">EV130_110180</name>
</gene>
<name>A0A4R3QTH9_9HYPH</name>
<dbReference type="EMBL" id="SMBJ01000010">
    <property type="protein sequence ID" value="TCU21836.1"/>
    <property type="molecule type" value="Genomic_DNA"/>
</dbReference>
<protein>
    <submittedName>
        <fullName evidence="1">Uncharacterized protein</fullName>
    </submittedName>
</protein>
<accession>A0A4R3QTH9</accession>
<dbReference type="Proteomes" id="UP000295547">
    <property type="component" value="Unassembled WGS sequence"/>
</dbReference>
<dbReference type="AlphaFoldDB" id="A0A4R3QTH9"/>
<evidence type="ECO:0000313" key="2">
    <source>
        <dbReference type="Proteomes" id="UP000295547"/>
    </source>
</evidence>
<reference evidence="1 2" key="1">
    <citation type="submission" date="2019-03" db="EMBL/GenBank/DDBJ databases">
        <title>Genomic Encyclopedia of Type Strains, Phase IV (KMG-V): Genome sequencing to study the core and pangenomes of soil and plant-associated prokaryotes.</title>
        <authorList>
            <person name="Whitman W."/>
        </authorList>
    </citation>
    <scope>NUCLEOTIDE SEQUENCE [LARGE SCALE GENOMIC DNA]</scope>
    <source>
        <strain evidence="1 2">Gr42</strain>
    </source>
</reference>
<sequence>MTGMKLPPCYIGLDEARQVLAEMGVELSPRQMKRAADRDARGHRKLPFFVDPIEGTLKIEKGTLADIYNRLQVDALRDFNNSC</sequence>